<evidence type="ECO:0000313" key="2">
    <source>
        <dbReference type="Proteomes" id="UP000034098"/>
    </source>
</evidence>
<dbReference type="PATRIC" id="fig|69370.6.peg.2753"/>
<dbReference type="Gene3D" id="3.40.50.300">
    <property type="entry name" value="P-loop containing nucleotide triphosphate hydrolases"/>
    <property type="match status" value="1"/>
</dbReference>
<protein>
    <submittedName>
        <fullName evidence="1">Uncharacterized protein</fullName>
    </submittedName>
</protein>
<dbReference type="OrthoDB" id="7351510at2"/>
<keyword evidence="2" id="KW-1185">Reference proteome</keyword>
<name>A0A0M2H4T9_MICTR</name>
<sequence length="181" mass="18931">MRIVVSGTHASGKSTLIGDFSAAHPGYEVLSDPYELLDEAGDEPDAGLFLAQLGISARRLTAFEQGAKVIAERGPLDFLAYLTALDELGRVSRPGGHPARALDLTVAAMAHVDLLVILPLGGDIRVPADEDPQLREAMDGALLELSDDPDLLGDATVIEVTGAPTARLAQVEAAIADLDGR</sequence>
<reference evidence="1 2" key="1">
    <citation type="submission" date="2015-02" db="EMBL/GenBank/DDBJ databases">
        <title>Draft genome sequences of ten Microbacterium spp. with emphasis on heavy metal contaminated environments.</title>
        <authorList>
            <person name="Corretto E."/>
        </authorList>
    </citation>
    <scope>NUCLEOTIDE SEQUENCE [LARGE SCALE GENOMIC DNA]</scope>
    <source>
        <strain evidence="1 2">DSM 8608</strain>
    </source>
</reference>
<dbReference type="Proteomes" id="UP000034098">
    <property type="component" value="Unassembled WGS sequence"/>
</dbReference>
<comment type="caution">
    <text evidence="1">The sequence shown here is derived from an EMBL/GenBank/DDBJ whole genome shotgun (WGS) entry which is preliminary data.</text>
</comment>
<dbReference type="AlphaFoldDB" id="A0A0M2H4T9"/>
<dbReference type="SUPFAM" id="SSF52540">
    <property type="entry name" value="P-loop containing nucleoside triphosphate hydrolases"/>
    <property type="match status" value="1"/>
</dbReference>
<dbReference type="EMBL" id="JYJA01000037">
    <property type="protein sequence ID" value="KJL41480.1"/>
    <property type="molecule type" value="Genomic_DNA"/>
</dbReference>
<dbReference type="RefSeq" id="WP_045300241.1">
    <property type="nucleotide sequence ID" value="NZ_JYJA01000037.1"/>
</dbReference>
<dbReference type="InterPro" id="IPR027417">
    <property type="entry name" value="P-loop_NTPase"/>
</dbReference>
<organism evidence="1 2">
    <name type="scientific">Microbacterium trichothecenolyticum</name>
    <name type="common">Aureobacterium trichothecenolyticum</name>
    <dbReference type="NCBI Taxonomy" id="69370"/>
    <lineage>
        <taxon>Bacteria</taxon>
        <taxon>Bacillati</taxon>
        <taxon>Actinomycetota</taxon>
        <taxon>Actinomycetes</taxon>
        <taxon>Micrococcales</taxon>
        <taxon>Microbacteriaceae</taxon>
        <taxon>Microbacterium</taxon>
    </lineage>
</organism>
<accession>A0A0M2H4T9</accession>
<proteinExistence type="predicted"/>
<gene>
    <name evidence="1" type="ORF">RS82_02709</name>
</gene>
<evidence type="ECO:0000313" key="1">
    <source>
        <dbReference type="EMBL" id="KJL41480.1"/>
    </source>
</evidence>